<dbReference type="EMBL" id="BAAAEI010000002">
    <property type="protein sequence ID" value="GAA0341418.1"/>
    <property type="molecule type" value="Genomic_DNA"/>
</dbReference>
<dbReference type="SUPFAM" id="SSF54909">
    <property type="entry name" value="Dimeric alpha+beta barrel"/>
    <property type="match status" value="1"/>
</dbReference>
<keyword evidence="4" id="KW-1185">Reference proteome</keyword>
<proteinExistence type="inferred from homology"/>
<dbReference type="PANTHER" id="PTHR35174">
    <property type="entry name" value="BLL7171 PROTEIN-RELATED"/>
    <property type="match status" value="1"/>
</dbReference>
<evidence type="ECO:0000313" key="4">
    <source>
        <dbReference type="Proteomes" id="UP001501757"/>
    </source>
</evidence>
<dbReference type="InterPro" id="IPR011008">
    <property type="entry name" value="Dimeric_a/b-barrel"/>
</dbReference>
<organism evidence="3 4">
    <name type="scientific">Bowmanella denitrificans</name>
    <dbReference type="NCBI Taxonomy" id="366582"/>
    <lineage>
        <taxon>Bacteria</taxon>
        <taxon>Pseudomonadati</taxon>
        <taxon>Pseudomonadota</taxon>
        <taxon>Gammaproteobacteria</taxon>
        <taxon>Alteromonadales</taxon>
        <taxon>Alteromonadaceae</taxon>
        <taxon>Bowmanella</taxon>
    </lineage>
</organism>
<dbReference type="Proteomes" id="UP001501757">
    <property type="component" value="Unassembled WGS sequence"/>
</dbReference>
<evidence type="ECO:0000256" key="1">
    <source>
        <dbReference type="ARBA" id="ARBA00007689"/>
    </source>
</evidence>
<protein>
    <recommendedName>
        <fullName evidence="2">YCII-related domain-containing protein</fullName>
    </recommendedName>
</protein>
<accession>A0ABN0WLT0</accession>
<dbReference type="PANTHER" id="PTHR35174:SF3">
    <property type="entry name" value="BLL7171 PROTEIN"/>
    <property type="match status" value="1"/>
</dbReference>
<name>A0ABN0WLT0_9ALTE</name>
<dbReference type="InterPro" id="IPR005545">
    <property type="entry name" value="YCII"/>
</dbReference>
<dbReference type="Gene3D" id="3.30.70.1060">
    <property type="entry name" value="Dimeric alpha+beta barrel"/>
    <property type="match status" value="1"/>
</dbReference>
<reference evidence="3 4" key="1">
    <citation type="journal article" date="2019" name="Int. J. Syst. Evol. Microbiol.">
        <title>The Global Catalogue of Microorganisms (GCM) 10K type strain sequencing project: providing services to taxonomists for standard genome sequencing and annotation.</title>
        <authorList>
            <consortium name="The Broad Institute Genomics Platform"/>
            <consortium name="The Broad Institute Genome Sequencing Center for Infectious Disease"/>
            <person name="Wu L."/>
            <person name="Ma J."/>
        </authorList>
    </citation>
    <scope>NUCLEOTIDE SEQUENCE [LARGE SCALE GENOMIC DNA]</scope>
    <source>
        <strain evidence="3 4">JCM 13378</strain>
    </source>
</reference>
<gene>
    <name evidence="3" type="ORF">GCM10009092_02400</name>
</gene>
<dbReference type="Pfam" id="PF03795">
    <property type="entry name" value="YCII"/>
    <property type="match status" value="1"/>
</dbReference>
<comment type="similarity">
    <text evidence="1">Belongs to the YciI family.</text>
</comment>
<evidence type="ECO:0000259" key="2">
    <source>
        <dbReference type="Pfam" id="PF03795"/>
    </source>
</evidence>
<sequence length="132" mass="14619">MTVRTVTAQTKHTYLLLSRGQWHADLPAKDIQQAIEAFYLWYEDNLAQGNFGPGSRLSTEIRRVSSQGITDGPFTETKEVIGGYWFILANSLDDAARLAAQNPCMACGLEYEIRPLDATPANALVKSNETPE</sequence>
<evidence type="ECO:0000313" key="3">
    <source>
        <dbReference type="EMBL" id="GAA0341418.1"/>
    </source>
</evidence>
<comment type="caution">
    <text evidence="3">The sequence shown here is derived from an EMBL/GenBank/DDBJ whole genome shotgun (WGS) entry which is preliminary data.</text>
</comment>
<feature type="domain" description="YCII-related" evidence="2">
    <location>
        <begin position="35"/>
        <end position="115"/>
    </location>
</feature>